<gene>
    <name evidence="3" type="ORF">SLS53_003707</name>
</gene>
<feature type="compositionally biased region" description="Low complexity" evidence="1">
    <location>
        <begin position="130"/>
        <end position="156"/>
    </location>
</feature>
<dbReference type="AlphaFoldDB" id="A0AAN9YHH0"/>
<feature type="region of interest" description="Disordered" evidence="1">
    <location>
        <begin position="232"/>
        <end position="336"/>
    </location>
</feature>
<protein>
    <recommendedName>
        <fullName evidence="2">BHLH domain-containing protein</fullName>
    </recommendedName>
</protein>
<dbReference type="PANTHER" id="PTHR46266">
    <property type="entry name" value="TRANSCRIPTION FACTOR TT8"/>
    <property type="match status" value="1"/>
</dbReference>
<evidence type="ECO:0000313" key="4">
    <source>
        <dbReference type="Proteomes" id="UP001320245"/>
    </source>
</evidence>
<dbReference type="Pfam" id="PF00010">
    <property type="entry name" value="HLH"/>
    <property type="match status" value="1"/>
</dbReference>
<evidence type="ECO:0000259" key="2">
    <source>
        <dbReference type="PROSITE" id="PS50888"/>
    </source>
</evidence>
<name>A0AAN9YHH0_9PEZI</name>
<dbReference type="Proteomes" id="UP001320245">
    <property type="component" value="Unassembled WGS sequence"/>
</dbReference>
<feature type="compositionally biased region" description="Pro residues" evidence="1">
    <location>
        <begin position="1"/>
        <end position="11"/>
    </location>
</feature>
<feature type="compositionally biased region" description="Gly residues" evidence="1">
    <location>
        <begin position="440"/>
        <end position="457"/>
    </location>
</feature>
<dbReference type="SUPFAM" id="SSF47459">
    <property type="entry name" value="HLH, helix-loop-helix DNA-binding domain"/>
    <property type="match status" value="1"/>
</dbReference>
<feature type="compositionally biased region" description="Basic and acidic residues" evidence="1">
    <location>
        <begin position="252"/>
        <end position="268"/>
    </location>
</feature>
<dbReference type="GO" id="GO:0046983">
    <property type="term" value="F:protein dimerization activity"/>
    <property type="evidence" value="ECO:0007669"/>
    <property type="project" value="InterPro"/>
</dbReference>
<dbReference type="EMBL" id="JAJSPL020000011">
    <property type="protein sequence ID" value="KAK7744186.1"/>
    <property type="molecule type" value="Genomic_DNA"/>
</dbReference>
<organism evidence="3 4">
    <name type="scientific">Cytospora paraplurivora</name>
    <dbReference type="NCBI Taxonomy" id="2898453"/>
    <lineage>
        <taxon>Eukaryota</taxon>
        <taxon>Fungi</taxon>
        <taxon>Dikarya</taxon>
        <taxon>Ascomycota</taxon>
        <taxon>Pezizomycotina</taxon>
        <taxon>Sordariomycetes</taxon>
        <taxon>Sordariomycetidae</taxon>
        <taxon>Diaporthales</taxon>
        <taxon>Cytosporaceae</taxon>
        <taxon>Cytospora</taxon>
    </lineage>
</organism>
<evidence type="ECO:0000256" key="1">
    <source>
        <dbReference type="SAM" id="MobiDB-lite"/>
    </source>
</evidence>
<feature type="compositionally biased region" description="Polar residues" evidence="1">
    <location>
        <begin position="21"/>
        <end position="30"/>
    </location>
</feature>
<dbReference type="Gene3D" id="4.10.280.10">
    <property type="entry name" value="Helix-loop-helix DNA-binding domain"/>
    <property type="match status" value="1"/>
</dbReference>
<accession>A0AAN9YHH0</accession>
<dbReference type="PROSITE" id="PS50888">
    <property type="entry name" value="BHLH"/>
    <property type="match status" value="1"/>
</dbReference>
<dbReference type="SMART" id="SM00353">
    <property type="entry name" value="HLH"/>
    <property type="match status" value="1"/>
</dbReference>
<feature type="region of interest" description="Disordered" evidence="1">
    <location>
        <begin position="437"/>
        <end position="467"/>
    </location>
</feature>
<keyword evidence="4" id="KW-1185">Reference proteome</keyword>
<dbReference type="PANTHER" id="PTHR46266:SF4">
    <property type="entry name" value="TRANSCRIPTION FACTOR TT8"/>
    <property type="match status" value="1"/>
</dbReference>
<comment type="caution">
    <text evidence="3">The sequence shown here is derived from an EMBL/GenBank/DDBJ whole genome shotgun (WGS) entry which is preliminary data.</text>
</comment>
<feature type="region of interest" description="Disordered" evidence="1">
    <location>
        <begin position="1"/>
        <end position="173"/>
    </location>
</feature>
<feature type="compositionally biased region" description="Low complexity" evidence="1">
    <location>
        <begin position="458"/>
        <end position="467"/>
    </location>
</feature>
<reference evidence="3 4" key="1">
    <citation type="journal article" date="2023" name="PLoS ONE">
        <title>Cytospora paraplurivora sp. nov. isolated from orchards with fruit tree decline syndrome in Ontario, Canada.</title>
        <authorList>
            <person name="Ilyukhin E."/>
            <person name="Nguyen H.D.T."/>
            <person name="Castle A.J."/>
            <person name="Ellouze W."/>
        </authorList>
    </citation>
    <scope>NUCLEOTIDE SEQUENCE [LARGE SCALE GENOMIC DNA]</scope>
    <source>
        <strain evidence="3 4">FDS-564</strain>
    </source>
</reference>
<proteinExistence type="predicted"/>
<feature type="compositionally biased region" description="Polar residues" evidence="1">
    <location>
        <begin position="287"/>
        <end position="299"/>
    </location>
</feature>
<dbReference type="InterPro" id="IPR011598">
    <property type="entry name" value="bHLH_dom"/>
</dbReference>
<feature type="domain" description="BHLH" evidence="2">
    <location>
        <begin position="173"/>
        <end position="223"/>
    </location>
</feature>
<evidence type="ECO:0000313" key="3">
    <source>
        <dbReference type="EMBL" id="KAK7744186.1"/>
    </source>
</evidence>
<sequence length="467" mass="48462">MPRAALPPTPAPSTDIIGQDGTKQLPQSQLAFELPPPAIKSRPASSHDTGKVNAPGSPESQVSPKTPYPIQPSEAVKSRRRSSAATAANKDNDFALPPPPTRSRKIIQMKPWPQDDKRPAGRPAGGKGPAGSTKRGGAAAAAADATPATANAAPGPARKKQPSANSAAGRKIARKTAHSLIERRRRSKMNEEFSVLKDMIPACTGEMHKLAILQASIDYVRYLHECIEKLKAQREDPRSPAEISGLPTQPSGREHHDPEQRRLCRADLGEEEEQQQQHPPDVEMTSPEATPSPTYSTHPSAYHPTHHQETPASPAPVARNPAPRHDSYPSSSSSSAPSAAAAAAAAAEHHRHYSYSYSYSSTATASSPAFGPQVGGYGAGAGAGAGAGGYAYAPSCNDSASGSALTSPALDPLGERDLDQEAMAALLMLNTDRRGTVSGVSGGGGAAPRGGGGGSGRGMSVRDLLSA</sequence>
<dbReference type="InterPro" id="IPR036638">
    <property type="entry name" value="HLH_DNA-bd_sf"/>
</dbReference>